<comment type="caution">
    <text evidence="1">The sequence shown here is derived from an EMBL/GenBank/DDBJ whole genome shotgun (WGS) entry which is preliminary data.</text>
</comment>
<dbReference type="EMBL" id="CAJVPT010017672">
    <property type="protein sequence ID" value="CAG8628102.1"/>
    <property type="molecule type" value="Genomic_DNA"/>
</dbReference>
<accession>A0ACA9N9Y6</accession>
<dbReference type="Proteomes" id="UP000789525">
    <property type="component" value="Unassembled WGS sequence"/>
</dbReference>
<evidence type="ECO:0000313" key="1">
    <source>
        <dbReference type="EMBL" id="CAG8628102.1"/>
    </source>
</evidence>
<protein>
    <submittedName>
        <fullName evidence="1">4613_t:CDS:1</fullName>
    </submittedName>
</protein>
<name>A0ACA9N9Y6_9GLOM</name>
<sequence length="77" mass="8520">HHAFTSSQQSYHQHHAFSHHPPQAFMTSHGYTSPTQSNTYASPPPQSVVDEHSISPINETLPSGAIRGNGKMAMKRR</sequence>
<keyword evidence="2" id="KW-1185">Reference proteome</keyword>
<organism evidence="1 2">
    <name type="scientific">Acaulospora colombiana</name>
    <dbReference type="NCBI Taxonomy" id="27376"/>
    <lineage>
        <taxon>Eukaryota</taxon>
        <taxon>Fungi</taxon>
        <taxon>Fungi incertae sedis</taxon>
        <taxon>Mucoromycota</taxon>
        <taxon>Glomeromycotina</taxon>
        <taxon>Glomeromycetes</taxon>
        <taxon>Diversisporales</taxon>
        <taxon>Acaulosporaceae</taxon>
        <taxon>Acaulospora</taxon>
    </lineage>
</organism>
<proteinExistence type="predicted"/>
<feature type="non-terminal residue" evidence="1">
    <location>
        <position position="1"/>
    </location>
</feature>
<gene>
    <name evidence="1" type="ORF">ACOLOM_LOCUS7544</name>
</gene>
<evidence type="ECO:0000313" key="2">
    <source>
        <dbReference type="Proteomes" id="UP000789525"/>
    </source>
</evidence>
<reference evidence="1" key="1">
    <citation type="submission" date="2021-06" db="EMBL/GenBank/DDBJ databases">
        <authorList>
            <person name="Kallberg Y."/>
            <person name="Tangrot J."/>
            <person name="Rosling A."/>
        </authorList>
    </citation>
    <scope>NUCLEOTIDE SEQUENCE</scope>
    <source>
        <strain evidence="1">CL356</strain>
    </source>
</reference>